<dbReference type="Pfam" id="PF07859">
    <property type="entry name" value="Abhydrolase_3"/>
    <property type="match status" value="2"/>
</dbReference>
<evidence type="ECO:0000313" key="4">
    <source>
        <dbReference type="Proteomes" id="UP000694385"/>
    </source>
</evidence>
<dbReference type="Gene3D" id="3.40.50.1820">
    <property type="entry name" value="alpha/beta hydrolase"/>
    <property type="match status" value="1"/>
</dbReference>
<dbReference type="PANTHER" id="PTHR48081:SF32">
    <property type="entry name" value="ALPHA_BETA HYDROLASE FOLD-3 DOMAIN-CONTAINING PROTEIN"/>
    <property type="match status" value="1"/>
</dbReference>
<dbReference type="GeneTree" id="ENSGT00940000157630"/>
<evidence type="ECO:0000259" key="2">
    <source>
        <dbReference type="Pfam" id="PF07859"/>
    </source>
</evidence>
<organism evidence="3 4">
    <name type="scientific">Jaculus jaculus</name>
    <name type="common">Lesser Egyptian jerboa</name>
    <dbReference type="NCBI Taxonomy" id="51337"/>
    <lineage>
        <taxon>Eukaryota</taxon>
        <taxon>Metazoa</taxon>
        <taxon>Chordata</taxon>
        <taxon>Craniata</taxon>
        <taxon>Vertebrata</taxon>
        <taxon>Euteleostomi</taxon>
        <taxon>Mammalia</taxon>
        <taxon>Eutheria</taxon>
        <taxon>Euarchontoglires</taxon>
        <taxon>Glires</taxon>
        <taxon>Rodentia</taxon>
        <taxon>Myomorpha</taxon>
        <taxon>Dipodoidea</taxon>
        <taxon>Dipodidae</taxon>
        <taxon>Dipodinae</taxon>
        <taxon>Jaculus</taxon>
    </lineage>
</organism>
<protein>
    <submittedName>
        <fullName evidence="3">AADACL4 family member 1</fullName>
    </submittedName>
</protein>
<sequence length="407" mass="46156">MIPLLGTLLTVGGLLALGLNLWVLLQHFLTIDVPAAITHPVKFWILSYFFQLSITWGTVLEKLRICSMPGFISFLQSLFKPTKDPKVVVQDLRFGTIPVRLFQPRRACPGLRRGIIFYHGGGAVFGNLDFYHNLCSDLALKTDSVLLLIGYRKLPDHHHPSVSRDCMNASIHFLKALSTYGVDPFRVVACGDSLGGGLAVKITQDLLCMPELPQIRAQVLIYALLQLLNYQLPSHRMNQNVPFLTRNFMMNCLCRYLDIDPSWQDTMLKGGFIAPETWKKYRKWLSSDNIPQKFKNKTQEPEFPSSFNESAHLETICLLDDLVSPLLVDDEVIARLPEAFLVSCENDVLRDDTLLYKKRLEDQGVPVTWYHVEDGFHGCILFCDKKPFSFPCSQTIMDAVVSYIKGI</sequence>
<evidence type="ECO:0000313" key="3">
    <source>
        <dbReference type="Ensembl" id="ENSJJAP00000007206.1"/>
    </source>
</evidence>
<dbReference type="GO" id="GO:0016787">
    <property type="term" value="F:hydrolase activity"/>
    <property type="evidence" value="ECO:0007669"/>
    <property type="project" value="UniProtKB-KW"/>
</dbReference>
<dbReference type="OMA" id="RSYERIC"/>
<reference evidence="3" key="2">
    <citation type="submission" date="2025-09" db="UniProtKB">
        <authorList>
            <consortium name="Ensembl"/>
        </authorList>
    </citation>
    <scope>IDENTIFICATION</scope>
</reference>
<keyword evidence="4" id="KW-1185">Reference proteome</keyword>
<evidence type="ECO:0000256" key="1">
    <source>
        <dbReference type="ARBA" id="ARBA00022801"/>
    </source>
</evidence>
<reference evidence="3" key="1">
    <citation type="submission" date="2025-08" db="UniProtKB">
        <authorList>
            <consortium name="Ensembl"/>
        </authorList>
    </citation>
    <scope>IDENTIFICATION</scope>
</reference>
<dbReference type="PANTHER" id="PTHR48081">
    <property type="entry name" value="AB HYDROLASE SUPERFAMILY PROTEIN C4A8.06C"/>
    <property type="match status" value="1"/>
</dbReference>
<proteinExistence type="predicted"/>
<dbReference type="InterPro" id="IPR050300">
    <property type="entry name" value="GDXG_lipolytic_enzyme"/>
</dbReference>
<dbReference type="InterPro" id="IPR029058">
    <property type="entry name" value="AB_hydrolase_fold"/>
</dbReference>
<accession>A0A8C5NX99</accession>
<dbReference type="Ensembl" id="ENSJJAT00000013610.1">
    <property type="protein sequence ID" value="ENSJJAP00000007206.1"/>
    <property type="gene ID" value="ENSJJAG00000011655.1"/>
</dbReference>
<feature type="domain" description="Alpha/beta hydrolase fold-3" evidence="2">
    <location>
        <begin position="115"/>
        <end position="266"/>
    </location>
</feature>
<dbReference type="InterPro" id="IPR013094">
    <property type="entry name" value="AB_hydrolase_3"/>
</dbReference>
<name>A0A8C5NX99_JACJA</name>
<feature type="domain" description="Alpha/beta hydrolase fold-3" evidence="2">
    <location>
        <begin position="320"/>
        <end position="380"/>
    </location>
</feature>
<keyword evidence="1" id="KW-0378">Hydrolase</keyword>
<dbReference type="AlphaFoldDB" id="A0A8C5NX99"/>
<dbReference type="Proteomes" id="UP000694385">
    <property type="component" value="Unassembled WGS sequence"/>
</dbReference>
<dbReference type="SUPFAM" id="SSF53474">
    <property type="entry name" value="alpha/beta-Hydrolases"/>
    <property type="match status" value="1"/>
</dbReference>